<keyword evidence="5" id="KW-0547">Nucleotide-binding</keyword>
<evidence type="ECO:0000313" key="12">
    <source>
        <dbReference type="Proteomes" id="UP000188597"/>
    </source>
</evidence>
<evidence type="ECO:0000256" key="1">
    <source>
        <dbReference type="ARBA" id="ARBA00000085"/>
    </source>
</evidence>
<evidence type="ECO:0000313" key="11">
    <source>
        <dbReference type="EMBL" id="OOE13068.1"/>
    </source>
</evidence>
<feature type="transmembrane region" description="Helical" evidence="9">
    <location>
        <begin position="7"/>
        <end position="26"/>
    </location>
</feature>
<keyword evidence="9" id="KW-1133">Transmembrane helix</keyword>
<keyword evidence="9" id="KW-0472">Membrane</keyword>
<dbReference type="Proteomes" id="UP000188597">
    <property type="component" value="Unassembled WGS sequence"/>
</dbReference>
<sequence length="418" mass="46749">MEITQHLLFNLSLLLIFIFICIIWSLKRKDPALISKRAAIVCGIAAIWACIALAYELTDTTRFDLREVPVIIGGLYMGIGPILSLAIILLRGLHGVDTGFFLNILIYGPLAILLWGVYPLFWKKSPKQRIIISVSITLITSLATIATMEISNIVLNRFDAYFAFLVIPPLGMLITSCTIEFVRSNLMMRQQLFKSEKLAAVEQMGAAISHEIRNPLTVSKGFVQLLEEETIHPDKQKEYLNLIREGLDSAEQVIQDYLTFSKPTIESMEELNVQHELSQIISILIPTANQHSVLVTAEFSPSAYVSGDRQKFRQCMLNVIKNGIESMPHGGKLFIEVHKDNKLITIKIKDTGIGMTKEQINRLGEPYYSTKGAKGTGLGMMVAFSVIRAMNGTVQISSELKKGTTFSFQFPAHILDKR</sequence>
<dbReference type="PANTHER" id="PTHR43065:SF46">
    <property type="entry name" value="C4-DICARBOXYLATE TRANSPORT SENSOR PROTEIN DCTB"/>
    <property type="match status" value="1"/>
</dbReference>
<dbReference type="Gene3D" id="1.10.287.130">
    <property type="match status" value="1"/>
</dbReference>
<evidence type="ECO:0000259" key="10">
    <source>
        <dbReference type="PROSITE" id="PS50109"/>
    </source>
</evidence>
<feature type="domain" description="Histidine kinase" evidence="10">
    <location>
        <begin position="207"/>
        <end position="414"/>
    </location>
</feature>
<dbReference type="InterPro" id="IPR036890">
    <property type="entry name" value="HATPase_C_sf"/>
</dbReference>
<keyword evidence="8" id="KW-0902">Two-component regulatory system</keyword>
<evidence type="ECO:0000256" key="4">
    <source>
        <dbReference type="ARBA" id="ARBA00022679"/>
    </source>
</evidence>
<dbReference type="InterPro" id="IPR004358">
    <property type="entry name" value="Sig_transdc_His_kin-like_C"/>
</dbReference>
<comment type="catalytic activity">
    <reaction evidence="1">
        <text>ATP + protein L-histidine = ADP + protein N-phospho-L-histidine.</text>
        <dbReference type="EC" id="2.7.13.3"/>
    </reaction>
</comment>
<evidence type="ECO:0000256" key="2">
    <source>
        <dbReference type="ARBA" id="ARBA00012438"/>
    </source>
</evidence>
<comment type="caution">
    <text evidence="11">The sequence shown here is derived from an EMBL/GenBank/DDBJ whole genome shotgun (WGS) entry which is preliminary data.</text>
</comment>
<dbReference type="PROSITE" id="PS50109">
    <property type="entry name" value="HIS_KIN"/>
    <property type="match status" value="1"/>
</dbReference>
<evidence type="ECO:0000256" key="3">
    <source>
        <dbReference type="ARBA" id="ARBA00022553"/>
    </source>
</evidence>
<dbReference type="Pfam" id="PF00512">
    <property type="entry name" value="HisKA"/>
    <property type="match status" value="1"/>
</dbReference>
<dbReference type="SMART" id="SM00387">
    <property type="entry name" value="HATPase_c"/>
    <property type="match status" value="1"/>
</dbReference>
<evidence type="ECO:0000256" key="9">
    <source>
        <dbReference type="SAM" id="Phobius"/>
    </source>
</evidence>
<feature type="transmembrane region" description="Helical" evidence="9">
    <location>
        <begin position="130"/>
        <end position="148"/>
    </location>
</feature>
<dbReference type="OrthoDB" id="9815750at2"/>
<dbReference type="Pfam" id="PF02518">
    <property type="entry name" value="HATPase_c"/>
    <property type="match status" value="1"/>
</dbReference>
<keyword evidence="7" id="KW-0067">ATP-binding</keyword>
<keyword evidence="3" id="KW-0597">Phosphoprotein</keyword>
<dbReference type="AlphaFoldDB" id="A0A1V3G9E9"/>
<keyword evidence="4" id="KW-0808">Transferase</keyword>
<dbReference type="EC" id="2.7.13.3" evidence="2"/>
<feature type="transmembrane region" description="Helical" evidence="9">
    <location>
        <begin position="38"/>
        <end position="58"/>
    </location>
</feature>
<evidence type="ECO:0000256" key="5">
    <source>
        <dbReference type="ARBA" id="ARBA00022741"/>
    </source>
</evidence>
<reference evidence="11 12" key="1">
    <citation type="submission" date="2016-11" db="EMBL/GenBank/DDBJ databases">
        <authorList>
            <person name="Jaros S."/>
            <person name="Januszkiewicz K."/>
            <person name="Wedrychowicz H."/>
        </authorList>
    </citation>
    <scope>NUCLEOTIDE SEQUENCE [LARGE SCALE GENOMIC DNA]</scope>
    <source>
        <strain evidence="11 12">Con a/3</strain>
    </source>
</reference>
<feature type="transmembrane region" description="Helical" evidence="9">
    <location>
        <begin position="99"/>
        <end position="118"/>
    </location>
</feature>
<proteinExistence type="predicted"/>
<feature type="transmembrane region" description="Helical" evidence="9">
    <location>
        <begin position="70"/>
        <end position="93"/>
    </location>
</feature>
<dbReference type="CDD" id="cd00082">
    <property type="entry name" value="HisKA"/>
    <property type="match status" value="1"/>
</dbReference>
<protein>
    <recommendedName>
        <fullName evidence="2">histidine kinase</fullName>
        <ecNumber evidence="2">2.7.13.3</ecNumber>
    </recommendedName>
</protein>
<dbReference type="GO" id="GO:0005524">
    <property type="term" value="F:ATP binding"/>
    <property type="evidence" value="ECO:0007669"/>
    <property type="project" value="UniProtKB-KW"/>
</dbReference>
<evidence type="ECO:0000256" key="6">
    <source>
        <dbReference type="ARBA" id="ARBA00022777"/>
    </source>
</evidence>
<gene>
    <name evidence="11" type="ORF">UN64_13625</name>
</gene>
<dbReference type="Gene3D" id="3.30.565.10">
    <property type="entry name" value="Histidine kinase-like ATPase, C-terminal domain"/>
    <property type="match status" value="1"/>
</dbReference>
<keyword evidence="9" id="KW-0812">Transmembrane</keyword>
<organism evidence="11 12">
    <name type="scientific">Fictibacillus arsenicus</name>
    <dbReference type="NCBI Taxonomy" id="255247"/>
    <lineage>
        <taxon>Bacteria</taxon>
        <taxon>Bacillati</taxon>
        <taxon>Bacillota</taxon>
        <taxon>Bacilli</taxon>
        <taxon>Bacillales</taxon>
        <taxon>Fictibacillaceae</taxon>
        <taxon>Fictibacillus</taxon>
    </lineage>
</organism>
<evidence type="ECO:0000256" key="8">
    <source>
        <dbReference type="ARBA" id="ARBA00023012"/>
    </source>
</evidence>
<accession>A0A1V3G9E9</accession>
<dbReference type="GO" id="GO:0000155">
    <property type="term" value="F:phosphorelay sensor kinase activity"/>
    <property type="evidence" value="ECO:0007669"/>
    <property type="project" value="InterPro"/>
</dbReference>
<dbReference type="PANTHER" id="PTHR43065">
    <property type="entry name" value="SENSOR HISTIDINE KINASE"/>
    <property type="match status" value="1"/>
</dbReference>
<evidence type="ECO:0000256" key="7">
    <source>
        <dbReference type="ARBA" id="ARBA00022840"/>
    </source>
</evidence>
<feature type="transmembrane region" description="Helical" evidence="9">
    <location>
        <begin position="160"/>
        <end position="182"/>
    </location>
</feature>
<dbReference type="SUPFAM" id="SSF47384">
    <property type="entry name" value="Homodimeric domain of signal transducing histidine kinase"/>
    <property type="match status" value="1"/>
</dbReference>
<dbReference type="InterPro" id="IPR003661">
    <property type="entry name" value="HisK_dim/P_dom"/>
</dbReference>
<dbReference type="InterPro" id="IPR003594">
    <property type="entry name" value="HATPase_dom"/>
</dbReference>
<dbReference type="PRINTS" id="PR00344">
    <property type="entry name" value="BCTRLSENSOR"/>
</dbReference>
<keyword evidence="6 11" id="KW-0418">Kinase</keyword>
<dbReference type="SMART" id="SM00388">
    <property type="entry name" value="HisKA"/>
    <property type="match status" value="1"/>
</dbReference>
<dbReference type="InterPro" id="IPR005467">
    <property type="entry name" value="His_kinase_dom"/>
</dbReference>
<dbReference type="InterPro" id="IPR036097">
    <property type="entry name" value="HisK_dim/P_sf"/>
</dbReference>
<dbReference type="EMBL" id="MQMF01000002">
    <property type="protein sequence ID" value="OOE13068.1"/>
    <property type="molecule type" value="Genomic_DNA"/>
</dbReference>
<name>A0A1V3G9E9_9BACL</name>
<dbReference type="SUPFAM" id="SSF55874">
    <property type="entry name" value="ATPase domain of HSP90 chaperone/DNA topoisomerase II/histidine kinase"/>
    <property type="match status" value="1"/>
</dbReference>